<name>A0ABD1QV40_9LAMI</name>
<protein>
    <submittedName>
        <fullName evidence="1">WD REPEATS REGION domain-containing protein</fullName>
    </submittedName>
</protein>
<dbReference type="EMBL" id="JBFOLK010000010">
    <property type="protein sequence ID" value="KAL2480072.1"/>
    <property type="molecule type" value="Genomic_DNA"/>
</dbReference>
<gene>
    <name evidence="1" type="ORF">Adt_33038</name>
</gene>
<dbReference type="AlphaFoldDB" id="A0ABD1QV40"/>
<proteinExistence type="predicted"/>
<keyword evidence="2" id="KW-1185">Reference proteome</keyword>
<dbReference type="Proteomes" id="UP001604336">
    <property type="component" value="Unassembled WGS sequence"/>
</dbReference>
<reference evidence="2" key="1">
    <citation type="submission" date="2024-07" db="EMBL/GenBank/DDBJ databases">
        <title>Two chromosome-level genome assemblies of Korean endemic species Abeliophyllum distichum and Forsythia ovata (Oleaceae).</title>
        <authorList>
            <person name="Jang H."/>
        </authorList>
    </citation>
    <scope>NUCLEOTIDE SEQUENCE [LARGE SCALE GENOMIC DNA]</scope>
</reference>
<accession>A0ABD1QV40</accession>
<evidence type="ECO:0000313" key="2">
    <source>
        <dbReference type="Proteomes" id="UP001604336"/>
    </source>
</evidence>
<sequence length="116" mass="13541">MDNVSDSSLAARVKVFPLPFLTSILHLAISEVGTLQMMRLISQNAIPKEVIRKENKEETTRVEDGRDLDLDAIKNMKRRRERKKKDEVLEIEQEREIKKLENVFVWLFVFSNSLAI</sequence>
<organism evidence="1 2">
    <name type="scientific">Abeliophyllum distichum</name>
    <dbReference type="NCBI Taxonomy" id="126358"/>
    <lineage>
        <taxon>Eukaryota</taxon>
        <taxon>Viridiplantae</taxon>
        <taxon>Streptophyta</taxon>
        <taxon>Embryophyta</taxon>
        <taxon>Tracheophyta</taxon>
        <taxon>Spermatophyta</taxon>
        <taxon>Magnoliopsida</taxon>
        <taxon>eudicotyledons</taxon>
        <taxon>Gunneridae</taxon>
        <taxon>Pentapetalae</taxon>
        <taxon>asterids</taxon>
        <taxon>lamiids</taxon>
        <taxon>Lamiales</taxon>
        <taxon>Oleaceae</taxon>
        <taxon>Forsythieae</taxon>
        <taxon>Abeliophyllum</taxon>
    </lineage>
</organism>
<evidence type="ECO:0000313" key="1">
    <source>
        <dbReference type="EMBL" id="KAL2480072.1"/>
    </source>
</evidence>
<comment type="caution">
    <text evidence="1">The sequence shown here is derived from an EMBL/GenBank/DDBJ whole genome shotgun (WGS) entry which is preliminary data.</text>
</comment>